<dbReference type="EMBL" id="KB933141">
    <property type="protein sequence ID" value="EON99574.1"/>
    <property type="molecule type" value="Genomic_DNA"/>
</dbReference>
<feature type="transmembrane region" description="Helical" evidence="6">
    <location>
        <begin position="103"/>
        <end position="122"/>
    </location>
</feature>
<keyword evidence="8" id="KW-1185">Reference proteome</keyword>
<evidence type="ECO:0000313" key="8">
    <source>
        <dbReference type="Proteomes" id="UP000014074"/>
    </source>
</evidence>
<dbReference type="CDD" id="cd06179">
    <property type="entry name" value="MFS_TRI12_like"/>
    <property type="match status" value="1"/>
</dbReference>
<accession>R8BJW8</accession>
<evidence type="ECO:0000256" key="3">
    <source>
        <dbReference type="ARBA" id="ARBA00022692"/>
    </source>
</evidence>
<sequence length="522" mass="56538">MSSDERSIQTDVKTNAQHLEQDVDVAKVVHADGTVDYIDARAVGGDFEEMPKGYFYSPQFIGTVANIEMLIGANICNGIAAAGQLSFGIVLGELVPNKYRGPIISLVFFSSMPFAVFGPVIARSFIDNTASRWRWSYFIGDILSAITLVLYFFFYHPPKYNQLHVSGKTQWQQFKEMDFVGIFLFISGCVLFLIGLSWGGVTYPWASAQTLCTLLIGVGTLAAFGIYEGFFCKKQPLMPPRLFRNVGFVAIVFIASVGSMVYYSLTVLWPTIITTVYTTDSIKVGLQSSVVGGGVLLGQLMGGIFLSYVPKVKYQCIIVSCMVIAFITPISTLGPDTHSMVIALGVLACTCVGFIENISYPAVTLVWEPQDIGLASGTLGSIRALAGAIAQCLYVAVLNNKLQDNMPKYVVPAATDAGLPSSSITALFSAITAGDFSTVPGITPEIIEAVTYSLKIAYSQSFKIVFYCTIPFSVILLISSCFVPNMEQFLSTNVAKRLQGMSRKPAAAAAQDVEMQKTERAA</sequence>
<feature type="transmembrane region" description="Helical" evidence="6">
    <location>
        <begin position="316"/>
        <end position="334"/>
    </location>
</feature>
<dbReference type="HOGENOM" id="CLU_000960_25_2_1"/>
<keyword evidence="3 6" id="KW-0812">Transmembrane</keyword>
<dbReference type="GO" id="GO:0005886">
    <property type="term" value="C:plasma membrane"/>
    <property type="evidence" value="ECO:0007669"/>
    <property type="project" value="TreeGrafter"/>
</dbReference>
<evidence type="ECO:0000256" key="5">
    <source>
        <dbReference type="ARBA" id="ARBA00023136"/>
    </source>
</evidence>
<proteinExistence type="predicted"/>
<dbReference type="PANTHER" id="PTHR23501:SF109">
    <property type="entry name" value="MAJOR FACILITATOR SUPERFAMILY (MFS) PROFILE DOMAIN-CONTAINING PROTEIN-RELATED"/>
    <property type="match status" value="1"/>
</dbReference>
<dbReference type="Gene3D" id="1.20.1720.10">
    <property type="entry name" value="Multidrug resistance protein D"/>
    <property type="match status" value="1"/>
</dbReference>
<keyword evidence="4 6" id="KW-1133">Transmembrane helix</keyword>
<keyword evidence="5 6" id="KW-0472">Membrane</keyword>
<feature type="transmembrane region" description="Helical" evidence="6">
    <location>
        <begin position="340"/>
        <end position="360"/>
    </location>
</feature>
<feature type="transmembrane region" description="Helical" evidence="6">
    <location>
        <begin position="205"/>
        <end position="230"/>
    </location>
</feature>
<evidence type="ECO:0000256" key="4">
    <source>
        <dbReference type="ARBA" id="ARBA00022989"/>
    </source>
</evidence>
<organism evidence="7 8">
    <name type="scientific">Phaeoacremonium minimum (strain UCR-PA7)</name>
    <name type="common">Esca disease fungus</name>
    <name type="synonym">Togninia minima</name>
    <dbReference type="NCBI Taxonomy" id="1286976"/>
    <lineage>
        <taxon>Eukaryota</taxon>
        <taxon>Fungi</taxon>
        <taxon>Dikarya</taxon>
        <taxon>Ascomycota</taxon>
        <taxon>Pezizomycotina</taxon>
        <taxon>Sordariomycetes</taxon>
        <taxon>Sordariomycetidae</taxon>
        <taxon>Togniniales</taxon>
        <taxon>Togniniaceae</taxon>
        <taxon>Phaeoacremonium</taxon>
    </lineage>
</organism>
<dbReference type="Pfam" id="PF06609">
    <property type="entry name" value="TRI12"/>
    <property type="match status" value="1"/>
</dbReference>
<feature type="transmembrane region" description="Helical" evidence="6">
    <location>
        <begin position="372"/>
        <end position="397"/>
    </location>
</feature>
<feature type="transmembrane region" description="Helical" evidence="6">
    <location>
        <begin position="242"/>
        <end position="265"/>
    </location>
</feature>
<gene>
    <name evidence="7" type="ORF">UCRPA7_4860</name>
</gene>
<feature type="transmembrane region" description="Helical" evidence="6">
    <location>
        <begin position="134"/>
        <end position="156"/>
    </location>
</feature>
<evidence type="ECO:0000256" key="2">
    <source>
        <dbReference type="ARBA" id="ARBA00022448"/>
    </source>
</evidence>
<dbReference type="InterPro" id="IPR010573">
    <property type="entry name" value="MFS_Str1/Tri12-like"/>
</dbReference>
<comment type="subcellular location">
    <subcellularLocation>
        <location evidence="1">Membrane</location>
        <topology evidence="1">Multi-pass membrane protein</topology>
    </subcellularLocation>
</comment>
<reference evidence="8" key="1">
    <citation type="journal article" date="2013" name="Genome Announc.">
        <title>Draft genome sequence of the ascomycete Phaeoacremonium aleophilum strain UCR-PA7, a causal agent of the esca disease complex in grapevines.</title>
        <authorList>
            <person name="Blanco-Ulate B."/>
            <person name="Rolshausen P."/>
            <person name="Cantu D."/>
        </authorList>
    </citation>
    <scope>NUCLEOTIDE SEQUENCE [LARGE SCALE GENOMIC DNA]</scope>
    <source>
        <strain evidence="8">UCR-PA7</strain>
    </source>
</reference>
<evidence type="ECO:0000256" key="1">
    <source>
        <dbReference type="ARBA" id="ARBA00004141"/>
    </source>
</evidence>
<dbReference type="InterPro" id="IPR053791">
    <property type="entry name" value="MFS_Tri12-like"/>
</dbReference>
<dbReference type="InterPro" id="IPR036259">
    <property type="entry name" value="MFS_trans_sf"/>
</dbReference>
<evidence type="ECO:0000313" key="7">
    <source>
        <dbReference type="EMBL" id="EON99574.1"/>
    </source>
</evidence>
<evidence type="ECO:0000256" key="6">
    <source>
        <dbReference type="SAM" id="Phobius"/>
    </source>
</evidence>
<dbReference type="RefSeq" id="XP_007915602.1">
    <property type="nucleotide sequence ID" value="XM_007917411.1"/>
</dbReference>
<dbReference type="GO" id="GO:0022857">
    <property type="term" value="F:transmembrane transporter activity"/>
    <property type="evidence" value="ECO:0007669"/>
    <property type="project" value="InterPro"/>
</dbReference>
<feature type="transmembrane region" description="Helical" evidence="6">
    <location>
        <begin position="285"/>
        <end position="309"/>
    </location>
</feature>
<dbReference type="GeneID" id="19325355"/>
<feature type="transmembrane region" description="Helical" evidence="6">
    <location>
        <begin position="177"/>
        <end position="199"/>
    </location>
</feature>
<dbReference type="PANTHER" id="PTHR23501">
    <property type="entry name" value="MAJOR FACILITATOR SUPERFAMILY"/>
    <property type="match status" value="1"/>
</dbReference>
<keyword evidence="2" id="KW-0813">Transport</keyword>
<dbReference type="Gene3D" id="1.20.1250.20">
    <property type="entry name" value="MFS general substrate transporter like domains"/>
    <property type="match status" value="1"/>
</dbReference>
<name>R8BJW8_PHAM7</name>
<dbReference type="eggNOG" id="KOG0254">
    <property type="taxonomic scope" value="Eukaryota"/>
</dbReference>
<feature type="transmembrane region" description="Helical" evidence="6">
    <location>
        <begin position="464"/>
        <end position="483"/>
    </location>
</feature>
<dbReference type="SUPFAM" id="SSF103473">
    <property type="entry name" value="MFS general substrate transporter"/>
    <property type="match status" value="1"/>
</dbReference>
<dbReference type="AlphaFoldDB" id="R8BJW8"/>
<dbReference type="OrthoDB" id="4161376at2759"/>
<dbReference type="Proteomes" id="UP000014074">
    <property type="component" value="Unassembled WGS sequence"/>
</dbReference>
<protein>
    <submittedName>
        <fullName evidence="7">Putative trichothecene efflux pump protein</fullName>
    </submittedName>
</protein>
<dbReference type="KEGG" id="tmn:UCRPA7_4860"/>